<dbReference type="AlphaFoldDB" id="D0LVL7"/>
<feature type="compositionally biased region" description="Low complexity" evidence="1">
    <location>
        <begin position="121"/>
        <end position="132"/>
    </location>
</feature>
<dbReference type="eggNOG" id="COG2315">
    <property type="taxonomic scope" value="Bacteria"/>
</dbReference>
<dbReference type="Proteomes" id="UP000001880">
    <property type="component" value="Chromosome"/>
</dbReference>
<dbReference type="SUPFAM" id="SSF142906">
    <property type="entry name" value="YjbR-like"/>
    <property type="match status" value="1"/>
</dbReference>
<feature type="compositionally biased region" description="Basic residues" evidence="1">
    <location>
        <begin position="133"/>
        <end position="156"/>
    </location>
</feature>
<name>D0LVL7_HALO1</name>
<evidence type="ECO:0000256" key="1">
    <source>
        <dbReference type="SAM" id="MobiDB-lite"/>
    </source>
</evidence>
<organism evidence="2 3">
    <name type="scientific">Haliangium ochraceum (strain DSM 14365 / JCM 11303 / SMP-2)</name>
    <dbReference type="NCBI Taxonomy" id="502025"/>
    <lineage>
        <taxon>Bacteria</taxon>
        <taxon>Pseudomonadati</taxon>
        <taxon>Myxococcota</taxon>
        <taxon>Polyangia</taxon>
        <taxon>Haliangiales</taxon>
        <taxon>Kofleriaceae</taxon>
        <taxon>Haliangium</taxon>
    </lineage>
</organism>
<gene>
    <name evidence="2" type="ordered locus">Hoch_5090</name>
</gene>
<dbReference type="KEGG" id="hoh:Hoch_5090"/>
<dbReference type="EMBL" id="CP001804">
    <property type="protein sequence ID" value="ACY17578.1"/>
    <property type="molecule type" value="Genomic_DNA"/>
</dbReference>
<protein>
    <submittedName>
        <fullName evidence="2">DifB protein</fullName>
    </submittedName>
</protein>
<dbReference type="InterPro" id="IPR058532">
    <property type="entry name" value="YjbR/MT2646/Rv2570-like"/>
</dbReference>
<feature type="region of interest" description="Disordered" evidence="1">
    <location>
        <begin position="116"/>
        <end position="156"/>
    </location>
</feature>
<evidence type="ECO:0000313" key="3">
    <source>
        <dbReference type="Proteomes" id="UP000001880"/>
    </source>
</evidence>
<dbReference type="Pfam" id="PF04237">
    <property type="entry name" value="YjbR"/>
    <property type="match status" value="1"/>
</dbReference>
<sequence length="156" mass="16618">MIARALREIALALPEAYEDHPWGESAFKVRKKVFLFMHLDGDELSLSLKLPLSGEVALTLSFTSPTGYGLGKSGWVSARFAAEDGPPVAMLEAWIEESYRAVAPKKLAAQLIQDGETASVKPAAAKQPAARKAATKKAAKKPATKKAAAKTAAKTK</sequence>
<accession>D0LVL7</accession>
<reference evidence="2 3" key="1">
    <citation type="journal article" date="2010" name="Stand. Genomic Sci.">
        <title>Complete genome sequence of Haliangium ochraceum type strain (SMP-2).</title>
        <authorList>
            <consortium name="US DOE Joint Genome Institute (JGI-PGF)"/>
            <person name="Ivanova N."/>
            <person name="Daum C."/>
            <person name="Lang E."/>
            <person name="Abt B."/>
            <person name="Kopitz M."/>
            <person name="Saunders E."/>
            <person name="Lapidus A."/>
            <person name="Lucas S."/>
            <person name="Glavina Del Rio T."/>
            <person name="Nolan M."/>
            <person name="Tice H."/>
            <person name="Copeland A."/>
            <person name="Cheng J.F."/>
            <person name="Chen F."/>
            <person name="Bruce D."/>
            <person name="Goodwin L."/>
            <person name="Pitluck S."/>
            <person name="Mavromatis K."/>
            <person name="Pati A."/>
            <person name="Mikhailova N."/>
            <person name="Chen A."/>
            <person name="Palaniappan K."/>
            <person name="Land M."/>
            <person name="Hauser L."/>
            <person name="Chang Y.J."/>
            <person name="Jeffries C.D."/>
            <person name="Detter J.C."/>
            <person name="Brettin T."/>
            <person name="Rohde M."/>
            <person name="Goker M."/>
            <person name="Bristow J."/>
            <person name="Markowitz V."/>
            <person name="Eisen J.A."/>
            <person name="Hugenholtz P."/>
            <person name="Kyrpides N.C."/>
            <person name="Klenk H.P."/>
        </authorList>
    </citation>
    <scope>NUCLEOTIDE SEQUENCE [LARGE SCALE GENOMIC DNA]</scope>
    <source>
        <strain evidence="3">DSM 14365 / CIP 107738 / JCM 11303 / AJ 13395 / SMP-2</strain>
    </source>
</reference>
<dbReference type="InterPro" id="IPR038056">
    <property type="entry name" value="YjbR-like_sf"/>
</dbReference>
<evidence type="ECO:0000313" key="2">
    <source>
        <dbReference type="EMBL" id="ACY17578.1"/>
    </source>
</evidence>
<keyword evidence="3" id="KW-1185">Reference proteome</keyword>
<dbReference type="STRING" id="502025.Hoch_5090"/>
<dbReference type="HOGENOM" id="CLU_135068_0_0_7"/>
<proteinExistence type="predicted"/>
<dbReference type="OrthoDB" id="8479417at2"/>
<dbReference type="Gene3D" id="3.90.1150.30">
    <property type="match status" value="1"/>
</dbReference>
<dbReference type="RefSeq" id="WP_012830170.1">
    <property type="nucleotide sequence ID" value="NC_013440.1"/>
</dbReference>